<name>A0ABU3R1X7_9GAMM</name>
<evidence type="ECO:0000313" key="5">
    <source>
        <dbReference type="Proteomes" id="UP001257914"/>
    </source>
</evidence>
<keyword evidence="2" id="KW-0812">Transmembrane</keyword>
<comment type="caution">
    <text evidence="3">The sequence shown here is derived from an EMBL/GenBank/DDBJ whole genome shotgun (WGS) entry which is preliminary data.</text>
</comment>
<keyword evidence="1" id="KW-0175">Coiled coil</keyword>
<evidence type="ECO:0000313" key="4">
    <source>
        <dbReference type="EMBL" id="MDU0113702.1"/>
    </source>
</evidence>
<keyword evidence="2" id="KW-0472">Membrane</keyword>
<dbReference type="EMBL" id="JAWCUA010000010">
    <property type="protein sequence ID" value="MDU0113691.1"/>
    <property type="molecule type" value="Genomic_DNA"/>
</dbReference>
<accession>A0ABU3R1X7</accession>
<sequence length="203" mass="23356">MKISLNFYLDELKPKKYYLTLTNLLAASVVAAIVFVIWVSVISMDIEQANNDLAEMEGKNNQAQLLLTKLQGDLVKHNDKATFNDQKLNLDKKLKAKLMLWEGVGKRLQTTTTDYYLVLKELTEHHDHELWLSKFSFNDKAAIFEGFALDSSAVTRWMTYLKASNSFQGREFSHLNVRSIDEELMEFEIATSIALVRTEEPEE</sequence>
<dbReference type="RefSeq" id="WP_315947314.1">
    <property type="nucleotide sequence ID" value="NZ_JAWCUA010000010.1"/>
</dbReference>
<organism evidence="3 5">
    <name type="scientific">Psychrosphaera aquimarina</name>
    <dbReference type="NCBI Taxonomy" id="2044854"/>
    <lineage>
        <taxon>Bacteria</taxon>
        <taxon>Pseudomonadati</taxon>
        <taxon>Pseudomonadota</taxon>
        <taxon>Gammaproteobacteria</taxon>
        <taxon>Alteromonadales</taxon>
        <taxon>Pseudoalteromonadaceae</taxon>
        <taxon>Psychrosphaera</taxon>
    </lineage>
</organism>
<evidence type="ECO:0000256" key="1">
    <source>
        <dbReference type="SAM" id="Coils"/>
    </source>
</evidence>
<evidence type="ECO:0000313" key="3">
    <source>
        <dbReference type="EMBL" id="MDU0113691.1"/>
    </source>
</evidence>
<feature type="coiled-coil region" evidence="1">
    <location>
        <begin position="46"/>
        <end position="73"/>
    </location>
</feature>
<dbReference type="Proteomes" id="UP001257914">
    <property type="component" value="Unassembled WGS sequence"/>
</dbReference>
<protein>
    <submittedName>
        <fullName evidence="3">PilN domain-containing protein</fullName>
    </submittedName>
</protein>
<feature type="transmembrane region" description="Helical" evidence="2">
    <location>
        <begin position="21"/>
        <end position="41"/>
    </location>
</feature>
<keyword evidence="5" id="KW-1185">Reference proteome</keyword>
<dbReference type="Pfam" id="PF05137">
    <property type="entry name" value="PilN"/>
    <property type="match status" value="1"/>
</dbReference>
<proteinExistence type="predicted"/>
<evidence type="ECO:0000256" key="2">
    <source>
        <dbReference type="SAM" id="Phobius"/>
    </source>
</evidence>
<reference evidence="3 5" key="1">
    <citation type="submission" date="2023-10" db="EMBL/GenBank/DDBJ databases">
        <title>Psychrosphaera aquimaarina strain SW33 isolated from seawater.</title>
        <authorList>
            <person name="Bayburt H."/>
            <person name="Kim J.M."/>
            <person name="Choi B.J."/>
            <person name="Jeon C.O."/>
        </authorList>
    </citation>
    <scope>NUCLEOTIDE SEQUENCE [LARGE SCALE GENOMIC DNA]</scope>
    <source>
        <strain evidence="3 5">KCTC 52743</strain>
    </source>
</reference>
<gene>
    <name evidence="3" type="ORF">RT723_11915</name>
    <name evidence="4" type="ORF">RT723_11980</name>
</gene>
<dbReference type="EMBL" id="JAWCUA010000010">
    <property type="protein sequence ID" value="MDU0113702.1"/>
    <property type="molecule type" value="Genomic_DNA"/>
</dbReference>
<keyword evidence="2" id="KW-1133">Transmembrane helix</keyword>
<dbReference type="InterPro" id="IPR007813">
    <property type="entry name" value="PilN"/>
</dbReference>